<keyword evidence="3" id="KW-1185">Reference proteome</keyword>
<feature type="signal peptide" evidence="1">
    <location>
        <begin position="1"/>
        <end position="18"/>
    </location>
</feature>
<gene>
    <name evidence="2" type="ORF">CEUTPL_LOCUS7497</name>
</gene>
<evidence type="ECO:0000256" key="1">
    <source>
        <dbReference type="SAM" id="SignalP"/>
    </source>
</evidence>
<dbReference type="Proteomes" id="UP001152799">
    <property type="component" value="Chromosome 3"/>
</dbReference>
<reference evidence="2" key="1">
    <citation type="submission" date="2022-01" db="EMBL/GenBank/DDBJ databases">
        <authorList>
            <person name="King R."/>
        </authorList>
    </citation>
    <scope>NUCLEOTIDE SEQUENCE</scope>
</reference>
<keyword evidence="1" id="KW-0732">Signal</keyword>
<dbReference type="InterPro" id="IPR031734">
    <property type="entry name" value="MBF2"/>
</dbReference>
<name>A0A9N9MTS0_9CUCU</name>
<sequence>MKIIFLTTFVVGWAVVLGLPTTQITSGNLTAPSGHDIIYGKCTNTTDADLVFHDYLHLTRIPFFTRSGKSHWHGDQIIYCIKALNQKSQQTGGSANITEGGVGHTFVTIQMESYVSHGIEFYIYVWAE</sequence>
<feature type="chain" id="PRO_5040394494" evidence="1">
    <location>
        <begin position="19"/>
        <end position="128"/>
    </location>
</feature>
<proteinExistence type="predicted"/>
<evidence type="ECO:0000313" key="2">
    <source>
        <dbReference type="EMBL" id="CAG9766927.1"/>
    </source>
</evidence>
<dbReference type="AlphaFoldDB" id="A0A9N9MTS0"/>
<protein>
    <submittedName>
        <fullName evidence="2">Uncharacterized protein</fullName>
    </submittedName>
</protein>
<dbReference type="Pfam" id="PF15868">
    <property type="entry name" value="MBF2"/>
    <property type="match status" value="1"/>
</dbReference>
<dbReference type="EMBL" id="OU892279">
    <property type="protein sequence ID" value="CAG9766927.1"/>
    <property type="molecule type" value="Genomic_DNA"/>
</dbReference>
<organism evidence="2 3">
    <name type="scientific">Ceutorhynchus assimilis</name>
    <name type="common">cabbage seed weevil</name>
    <dbReference type="NCBI Taxonomy" id="467358"/>
    <lineage>
        <taxon>Eukaryota</taxon>
        <taxon>Metazoa</taxon>
        <taxon>Ecdysozoa</taxon>
        <taxon>Arthropoda</taxon>
        <taxon>Hexapoda</taxon>
        <taxon>Insecta</taxon>
        <taxon>Pterygota</taxon>
        <taxon>Neoptera</taxon>
        <taxon>Endopterygota</taxon>
        <taxon>Coleoptera</taxon>
        <taxon>Polyphaga</taxon>
        <taxon>Cucujiformia</taxon>
        <taxon>Curculionidae</taxon>
        <taxon>Ceutorhynchinae</taxon>
        <taxon>Ceutorhynchus</taxon>
    </lineage>
</organism>
<accession>A0A9N9MTS0</accession>
<evidence type="ECO:0000313" key="3">
    <source>
        <dbReference type="Proteomes" id="UP001152799"/>
    </source>
</evidence>